<evidence type="ECO:0000256" key="4">
    <source>
        <dbReference type="ARBA" id="ARBA00023237"/>
    </source>
</evidence>
<dbReference type="Gene3D" id="3.30.160.150">
    <property type="entry name" value="Lipoprotein like domain"/>
    <property type="match status" value="1"/>
</dbReference>
<comment type="caution">
    <text evidence="7">The sequence shown here is derived from an EMBL/GenBank/DDBJ whole genome shotgun (WGS) entry which is preliminary data.</text>
</comment>
<gene>
    <name evidence="6" type="primary">lptE</name>
    <name evidence="7" type="ORF">DFQ59_101464</name>
</gene>
<organism evidence="7 8">
    <name type="scientific">Thioalbus denitrificans</name>
    <dbReference type="NCBI Taxonomy" id="547122"/>
    <lineage>
        <taxon>Bacteria</taxon>
        <taxon>Pseudomonadati</taxon>
        <taxon>Pseudomonadota</taxon>
        <taxon>Gammaproteobacteria</taxon>
        <taxon>Chromatiales</taxon>
        <taxon>Ectothiorhodospiraceae</taxon>
        <taxon>Thioalbus</taxon>
    </lineage>
</organism>
<keyword evidence="3" id="KW-0564">Palmitate</keyword>
<evidence type="ECO:0000256" key="6">
    <source>
        <dbReference type="HAMAP-Rule" id="MF_01186"/>
    </source>
</evidence>
<dbReference type="GO" id="GO:0015920">
    <property type="term" value="P:lipopolysaccharide transport"/>
    <property type="evidence" value="ECO:0007669"/>
    <property type="project" value="TreeGrafter"/>
</dbReference>
<dbReference type="AlphaFoldDB" id="A0A369CJA9"/>
<proteinExistence type="inferred from homology"/>
<keyword evidence="1" id="KW-0732">Signal</keyword>
<dbReference type="InterPro" id="IPR007485">
    <property type="entry name" value="LPS_assembly_LptE"/>
</dbReference>
<dbReference type="EMBL" id="QPJY01000001">
    <property type="protein sequence ID" value="RCX33165.1"/>
    <property type="molecule type" value="Genomic_DNA"/>
</dbReference>
<dbReference type="GO" id="GO:0001530">
    <property type="term" value="F:lipopolysaccharide binding"/>
    <property type="evidence" value="ECO:0007669"/>
    <property type="project" value="TreeGrafter"/>
</dbReference>
<dbReference type="GO" id="GO:0043165">
    <property type="term" value="P:Gram-negative-bacterium-type cell outer membrane assembly"/>
    <property type="evidence" value="ECO:0007669"/>
    <property type="project" value="UniProtKB-UniRule"/>
</dbReference>
<dbReference type="GO" id="GO:1990351">
    <property type="term" value="C:transporter complex"/>
    <property type="evidence" value="ECO:0007669"/>
    <property type="project" value="TreeGrafter"/>
</dbReference>
<dbReference type="Proteomes" id="UP000252707">
    <property type="component" value="Unassembled WGS sequence"/>
</dbReference>
<comment type="subunit">
    <text evidence="6">Component of the lipopolysaccharide transport and assembly complex. Interacts with LptD.</text>
</comment>
<reference evidence="7 8" key="1">
    <citation type="submission" date="2018-07" db="EMBL/GenBank/DDBJ databases">
        <title>Genomic Encyclopedia of Type Strains, Phase IV (KMG-IV): sequencing the most valuable type-strain genomes for metagenomic binning, comparative biology and taxonomic classification.</title>
        <authorList>
            <person name="Goeker M."/>
        </authorList>
    </citation>
    <scope>NUCLEOTIDE SEQUENCE [LARGE SCALE GENOMIC DNA]</scope>
    <source>
        <strain evidence="7 8">DSM 26407</strain>
    </source>
</reference>
<keyword evidence="4 6" id="KW-0998">Cell outer membrane</keyword>
<protein>
    <recommendedName>
        <fullName evidence="6">LPS-assembly lipoprotein LptE</fullName>
    </recommendedName>
</protein>
<keyword evidence="8" id="KW-1185">Reference proteome</keyword>
<comment type="similarity">
    <text evidence="6">Belongs to the LptE lipoprotein family.</text>
</comment>
<evidence type="ECO:0000256" key="3">
    <source>
        <dbReference type="ARBA" id="ARBA00023139"/>
    </source>
</evidence>
<dbReference type="GO" id="GO:0009279">
    <property type="term" value="C:cell outer membrane"/>
    <property type="evidence" value="ECO:0007669"/>
    <property type="project" value="UniProtKB-UniRule"/>
</dbReference>
<evidence type="ECO:0000313" key="8">
    <source>
        <dbReference type="Proteomes" id="UP000252707"/>
    </source>
</evidence>
<dbReference type="HAMAP" id="MF_01186">
    <property type="entry name" value="LPS_assembly_LptE"/>
    <property type="match status" value="1"/>
</dbReference>
<dbReference type="Pfam" id="PF04390">
    <property type="entry name" value="LptE"/>
    <property type="match status" value="1"/>
</dbReference>
<name>A0A369CJA9_9GAMM</name>
<evidence type="ECO:0000256" key="2">
    <source>
        <dbReference type="ARBA" id="ARBA00023136"/>
    </source>
</evidence>
<sequence length="178" mass="19742">MRHSLPELPGTTRPGRGRPGRSAGLLGIALLALLLSACGFQLRGSQPLPAALVAVDLQVPPGEPDLQRDLRRALEARGTRVAEEAGASTLRILGARYDRRILSIGPDGKVREYELRYEVRFALQPAGAEERAPVRSVTVLRDYSYSELRVLGKDEERDLLRTEMRREAVNRIVNQLSH</sequence>
<keyword evidence="2 6" id="KW-0472">Membrane</keyword>
<accession>A0A369CJA9</accession>
<comment type="function">
    <text evidence="6">Together with LptD, is involved in the assembly of lipopolysaccharide (LPS) at the surface of the outer membrane. Required for the proper assembly of LptD. Binds LPS and may serve as the LPS recognition site at the outer membrane.</text>
</comment>
<dbReference type="PANTHER" id="PTHR38098:SF1">
    <property type="entry name" value="LPS-ASSEMBLY LIPOPROTEIN LPTE"/>
    <property type="match status" value="1"/>
</dbReference>
<dbReference type="PANTHER" id="PTHR38098">
    <property type="entry name" value="LPS-ASSEMBLY LIPOPROTEIN LPTE"/>
    <property type="match status" value="1"/>
</dbReference>
<evidence type="ECO:0000313" key="7">
    <source>
        <dbReference type="EMBL" id="RCX33165.1"/>
    </source>
</evidence>
<keyword evidence="5 7" id="KW-0449">Lipoprotein</keyword>
<evidence type="ECO:0000256" key="5">
    <source>
        <dbReference type="ARBA" id="ARBA00023288"/>
    </source>
</evidence>
<evidence type="ECO:0000256" key="1">
    <source>
        <dbReference type="ARBA" id="ARBA00022729"/>
    </source>
</evidence>